<dbReference type="AlphaFoldDB" id="A0A4X2L9W7"/>
<evidence type="ECO:0000259" key="2">
    <source>
        <dbReference type="PROSITE" id="PS50838"/>
    </source>
</evidence>
<dbReference type="STRING" id="29139.ENSVURP00010018876"/>
<dbReference type="PROSITE" id="PS50838">
    <property type="entry name" value="MAGE"/>
    <property type="match status" value="1"/>
</dbReference>
<dbReference type="Ensembl" id="ENSVURT00010021470.1">
    <property type="protein sequence ID" value="ENSVURP00010018876.1"/>
    <property type="gene ID" value="ENSVURG00010014377.1"/>
</dbReference>
<dbReference type="InterPro" id="IPR002190">
    <property type="entry name" value="MHD_dom"/>
</dbReference>
<proteinExistence type="predicted"/>
<feature type="compositionally biased region" description="Acidic residues" evidence="1">
    <location>
        <begin position="70"/>
        <end position="80"/>
    </location>
</feature>
<dbReference type="InterPro" id="IPR041899">
    <property type="entry name" value="MAGE_WH2"/>
</dbReference>
<feature type="compositionally biased region" description="Low complexity" evidence="1">
    <location>
        <begin position="26"/>
        <end position="43"/>
    </location>
</feature>
<dbReference type="Proteomes" id="UP000314987">
    <property type="component" value="Unassembled WGS sequence"/>
</dbReference>
<dbReference type="Gene3D" id="1.10.10.1210">
    <property type="entry name" value="MAGE homology domain, winged helix WH2 motif"/>
    <property type="match status" value="1"/>
</dbReference>
<organism evidence="3 4">
    <name type="scientific">Vombatus ursinus</name>
    <name type="common">Common wombat</name>
    <dbReference type="NCBI Taxonomy" id="29139"/>
    <lineage>
        <taxon>Eukaryota</taxon>
        <taxon>Metazoa</taxon>
        <taxon>Chordata</taxon>
        <taxon>Craniata</taxon>
        <taxon>Vertebrata</taxon>
        <taxon>Euteleostomi</taxon>
        <taxon>Mammalia</taxon>
        <taxon>Metatheria</taxon>
        <taxon>Diprotodontia</taxon>
        <taxon>Vombatidae</taxon>
        <taxon>Vombatus</taxon>
    </lineage>
</organism>
<dbReference type="SMART" id="SM01373">
    <property type="entry name" value="MAGE"/>
    <property type="match status" value="1"/>
</dbReference>
<dbReference type="Pfam" id="PF01454">
    <property type="entry name" value="MAGE"/>
    <property type="match status" value="1"/>
</dbReference>
<dbReference type="PANTHER" id="PTHR11736">
    <property type="entry name" value="MELANOMA-ASSOCIATED ANTIGEN MAGE ANTIGEN"/>
    <property type="match status" value="1"/>
</dbReference>
<feature type="compositionally biased region" description="Gly residues" evidence="1">
    <location>
        <begin position="14"/>
        <end position="25"/>
    </location>
</feature>
<dbReference type="InterPro" id="IPR037445">
    <property type="entry name" value="MAGE"/>
</dbReference>
<evidence type="ECO:0000256" key="1">
    <source>
        <dbReference type="SAM" id="MobiDB-lite"/>
    </source>
</evidence>
<keyword evidence="4" id="KW-1185">Reference proteome</keyword>
<sequence length="340" mass="37229">MSQKKKGRGLPRASGGGGGGDGGASSSGLSGSRDASDGPSTSTSGGGLGFSRAHVQALAQALAQAGPSQVDDDVMEEAGCEEPGPTATPPMPSTSSSSSSLSSQAQKKPARRTEAQIQQKVNELVQFLLVKDQKKVPIRRADMVKTILQDYKDLVSVIIKRAGQTLEEVFGLQLKEIDQKHHAYILINKLERLEGDGMRNDESVAKMGLLMVILSLIFMKGNSARESLVWEVLKKLRVDPEKRHNTFGDVKKLVTEEFVRQKYLEYNLIPHTEPAEYEFLWGPRAAHETSKMQVLRFVAKIQNREPSSWVSQYNEALRDEMCWGLYPVNGPIAAPPVPMA</sequence>
<name>A0A4X2L9W7_VOMUR</name>
<reference evidence="3" key="3">
    <citation type="submission" date="2025-09" db="UniProtKB">
        <authorList>
            <consortium name="Ensembl"/>
        </authorList>
    </citation>
    <scope>IDENTIFICATION</scope>
</reference>
<reference evidence="4" key="1">
    <citation type="submission" date="2018-12" db="EMBL/GenBank/DDBJ databases">
        <authorList>
            <person name="Yazar S."/>
        </authorList>
    </citation>
    <scope>NUCLEOTIDE SEQUENCE [LARGE SCALE GENOMIC DNA]</scope>
</reference>
<feature type="compositionally biased region" description="Low complexity" evidence="1">
    <location>
        <begin position="93"/>
        <end position="103"/>
    </location>
</feature>
<dbReference type="GeneTree" id="ENSGT00940000164454"/>
<evidence type="ECO:0000313" key="4">
    <source>
        <dbReference type="Proteomes" id="UP000314987"/>
    </source>
</evidence>
<reference evidence="3" key="2">
    <citation type="submission" date="2025-08" db="UniProtKB">
        <authorList>
            <consortium name="Ensembl"/>
        </authorList>
    </citation>
    <scope>IDENTIFICATION</scope>
</reference>
<dbReference type="InterPro" id="IPR041898">
    <property type="entry name" value="MAGE_WH1"/>
</dbReference>
<feature type="domain" description="MAGE" evidence="2">
    <location>
        <begin position="117"/>
        <end position="316"/>
    </location>
</feature>
<protein>
    <recommendedName>
        <fullName evidence="2">MAGE domain-containing protein</fullName>
    </recommendedName>
</protein>
<dbReference type="Gene3D" id="1.10.10.1200">
    <property type="entry name" value="MAGE homology domain, winged helix WH1 motif"/>
    <property type="match status" value="1"/>
</dbReference>
<dbReference type="GO" id="GO:0005634">
    <property type="term" value="C:nucleus"/>
    <property type="evidence" value="ECO:0007669"/>
    <property type="project" value="TreeGrafter"/>
</dbReference>
<feature type="region of interest" description="Disordered" evidence="1">
    <location>
        <begin position="61"/>
        <end position="115"/>
    </location>
</feature>
<accession>A0A4X2L9W7</accession>
<dbReference type="FunFam" id="1.10.10.1210:FF:000001">
    <property type="entry name" value="melanoma-associated antigen D1"/>
    <property type="match status" value="1"/>
</dbReference>
<evidence type="ECO:0000313" key="3">
    <source>
        <dbReference type="Ensembl" id="ENSVURP00010018876.1"/>
    </source>
</evidence>
<feature type="region of interest" description="Disordered" evidence="1">
    <location>
        <begin position="1"/>
        <end position="49"/>
    </location>
</feature>
<dbReference type="PANTHER" id="PTHR11736:SF14">
    <property type="entry name" value="NSE3 HOMOLOG, SMC5-SMC6 COMPLEX COMPONENT"/>
    <property type="match status" value="1"/>
</dbReference>
<dbReference type="OMA" id="EENLWPH"/>